<proteinExistence type="predicted"/>
<evidence type="ECO:0000256" key="7">
    <source>
        <dbReference type="PROSITE-ProRule" id="PRU10141"/>
    </source>
</evidence>
<dbReference type="InterPro" id="IPR008271">
    <property type="entry name" value="Ser/Thr_kinase_AS"/>
</dbReference>
<organism evidence="9 10">
    <name type="scientific">Micromonospora azadirachtae</name>
    <dbReference type="NCBI Taxonomy" id="1970735"/>
    <lineage>
        <taxon>Bacteria</taxon>
        <taxon>Bacillati</taxon>
        <taxon>Actinomycetota</taxon>
        <taxon>Actinomycetes</taxon>
        <taxon>Micromonosporales</taxon>
        <taxon>Micromonosporaceae</taxon>
        <taxon>Micromonospora</taxon>
    </lineage>
</organism>
<name>A0ABW3A304_9ACTN</name>
<dbReference type="PROSITE" id="PS50011">
    <property type="entry name" value="PROTEIN_KINASE_DOM"/>
    <property type="match status" value="1"/>
</dbReference>
<reference evidence="10" key="1">
    <citation type="journal article" date="2019" name="Int. J. Syst. Evol. Microbiol.">
        <title>The Global Catalogue of Microorganisms (GCM) 10K type strain sequencing project: providing services to taxonomists for standard genome sequencing and annotation.</title>
        <authorList>
            <consortium name="The Broad Institute Genomics Platform"/>
            <consortium name="The Broad Institute Genome Sequencing Center for Infectious Disease"/>
            <person name="Wu L."/>
            <person name="Ma J."/>
        </authorList>
    </citation>
    <scope>NUCLEOTIDE SEQUENCE [LARGE SCALE GENOMIC DNA]</scope>
    <source>
        <strain evidence="10">JCM 32148</strain>
    </source>
</reference>
<evidence type="ECO:0000256" key="4">
    <source>
        <dbReference type="ARBA" id="ARBA00022741"/>
    </source>
</evidence>
<evidence type="ECO:0000313" key="10">
    <source>
        <dbReference type="Proteomes" id="UP001597053"/>
    </source>
</evidence>
<dbReference type="SMART" id="SM00220">
    <property type="entry name" value="S_TKc"/>
    <property type="match status" value="1"/>
</dbReference>
<dbReference type="Gene3D" id="1.10.510.10">
    <property type="entry name" value="Transferase(Phosphotransferase) domain 1"/>
    <property type="match status" value="1"/>
</dbReference>
<keyword evidence="10" id="KW-1185">Reference proteome</keyword>
<keyword evidence="4 7" id="KW-0547">Nucleotide-binding</keyword>
<dbReference type="InterPro" id="IPR000719">
    <property type="entry name" value="Prot_kinase_dom"/>
</dbReference>
<feature type="domain" description="Protein kinase" evidence="8">
    <location>
        <begin position="15"/>
        <end position="271"/>
    </location>
</feature>
<evidence type="ECO:0000256" key="1">
    <source>
        <dbReference type="ARBA" id="ARBA00012513"/>
    </source>
</evidence>
<feature type="non-terminal residue" evidence="9">
    <location>
        <position position="282"/>
    </location>
</feature>
<dbReference type="Gene3D" id="3.30.200.20">
    <property type="entry name" value="Phosphorylase Kinase, domain 1"/>
    <property type="match status" value="1"/>
</dbReference>
<keyword evidence="6 7" id="KW-0067">ATP-binding</keyword>
<dbReference type="PANTHER" id="PTHR43289:SF6">
    <property type="entry name" value="SERINE_THREONINE-PROTEIN KINASE NEKL-3"/>
    <property type="match status" value="1"/>
</dbReference>
<evidence type="ECO:0000259" key="8">
    <source>
        <dbReference type="PROSITE" id="PS50011"/>
    </source>
</evidence>
<evidence type="ECO:0000256" key="6">
    <source>
        <dbReference type="ARBA" id="ARBA00022840"/>
    </source>
</evidence>
<evidence type="ECO:0000256" key="3">
    <source>
        <dbReference type="ARBA" id="ARBA00022679"/>
    </source>
</evidence>
<dbReference type="CDD" id="cd14014">
    <property type="entry name" value="STKc_PknB_like"/>
    <property type="match status" value="1"/>
</dbReference>
<evidence type="ECO:0000256" key="2">
    <source>
        <dbReference type="ARBA" id="ARBA00022527"/>
    </source>
</evidence>
<keyword evidence="3 9" id="KW-0808">Transferase</keyword>
<gene>
    <name evidence="9" type="ORF">ACFQZ8_13820</name>
</gene>
<dbReference type="PROSITE" id="PS00108">
    <property type="entry name" value="PROTEIN_KINASE_ST"/>
    <property type="match status" value="1"/>
</dbReference>
<evidence type="ECO:0000256" key="5">
    <source>
        <dbReference type="ARBA" id="ARBA00022777"/>
    </source>
</evidence>
<comment type="caution">
    <text evidence="9">The sequence shown here is derived from an EMBL/GenBank/DDBJ whole genome shotgun (WGS) entry which is preliminary data.</text>
</comment>
<sequence length="282" mass="29495">MQESPASQRLVAGRYRLSGLLGRGGMGTVWRATDELIGRDVAVKEIRPGPGLSPAERVVSGKRALREARTAGRIHHPAVVTIHDVVPPSADDDAVYIVSELVDAPNLADVLATDGAIPASRVCAIAVRILDALAAAHAIGVVHRDIKPSNIMLLGGDDVKLVDFGVAQDVGDERMTKSGVMGSGGYLAPELFHGGEPGPASDLWSVGVTLLEAVTGRAPFERASTAATIHAVLYEELPEVSCDPPLATAITALLQRDPDRRSTLQQTRAVLVGDAVAAPEPP</sequence>
<dbReference type="PROSITE" id="PS00107">
    <property type="entry name" value="PROTEIN_KINASE_ATP"/>
    <property type="match status" value="1"/>
</dbReference>
<accession>A0ABW3A304</accession>
<protein>
    <recommendedName>
        <fullName evidence="1">non-specific serine/threonine protein kinase</fullName>
        <ecNumber evidence="1">2.7.11.1</ecNumber>
    </recommendedName>
</protein>
<dbReference type="InterPro" id="IPR011009">
    <property type="entry name" value="Kinase-like_dom_sf"/>
</dbReference>
<dbReference type="Proteomes" id="UP001597053">
    <property type="component" value="Unassembled WGS sequence"/>
</dbReference>
<feature type="binding site" evidence="7">
    <location>
        <position position="44"/>
    </location>
    <ligand>
        <name>ATP</name>
        <dbReference type="ChEBI" id="CHEBI:30616"/>
    </ligand>
</feature>
<dbReference type="EMBL" id="JBHTHM010000625">
    <property type="protein sequence ID" value="MFD0784979.1"/>
    <property type="molecule type" value="Genomic_DNA"/>
</dbReference>
<dbReference type="GO" id="GO:0004674">
    <property type="term" value="F:protein serine/threonine kinase activity"/>
    <property type="evidence" value="ECO:0007669"/>
    <property type="project" value="UniProtKB-EC"/>
</dbReference>
<dbReference type="PANTHER" id="PTHR43289">
    <property type="entry name" value="MITOGEN-ACTIVATED PROTEIN KINASE KINASE KINASE 20-RELATED"/>
    <property type="match status" value="1"/>
</dbReference>
<dbReference type="InterPro" id="IPR017441">
    <property type="entry name" value="Protein_kinase_ATP_BS"/>
</dbReference>
<keyword evidence="5 9" id="KW-0418">Kinase</keyword>
<dbReference type="Pfam" id="PF00069">
    <property type="entry name" value="Pkinase"/>
    <property type="match status" value="1"/>
</dbReference>
<evidence type="ECO:0000313" key="9">
    <source>
        <dbReference type="EMBL" id="MFD0784979.1"/>
    </source>
</evidence>
<dbReference type="EC" id="2.7.11.1" evidence="1"/>
<keyword evidence="2" id="KW-0723">Serine/threonine-protein kinase</keyword>
<dbReference type="SUPFAM" id="SSF56112">
    <property type="entry name" value="Protein kinase-like (PK-like)"/>
    <property type="match status" value="1"/>
</dbReference>